<proteinExistence type="predicted"/>
<keyword evidence="3" id="KW-1185">Reference proteome</keyword>
<dbReference type="RefSeq" id="WP_155435626.1">
    <property type="nucleotide sequence ID" value="NZ_JBHLXK010000002.1"/>
</dbReference>
<gene>
    <name evidence="2" type="ORF">GM655_15750</name>
</gene>
<accession>A0ABW9SQ29</accession>
<dbReference type="InterPro" id="IPR009492">
    <property type="entry name" value="TniQ"/>
</dbReference>
<protein>
    <recommendedName>
        <fullName evidence="1">TniQ domain-containing protein</fullName>
    </recommendedName>
</protein>
<dbReference type="EMBL" id="WNKW01000004">
    <property type="protein sequence ID" value="MTW34263.1"/>
    <property type="molecule type" value="Genomic_DNA"/>
</dbReference>
<organism evidence="2 3">
    <name type="scientific">Pseudoduganella danionis</name>
    <dbReference type="NCBI Taxonomy" id="1890295"/>
    <lineage>
        <taxon>Bacteria</taxon>
        <taxon>Pseudomonadati</taxon>
        <taxon>Pseudomonadota</taxon>
        <taxon>Betaproteobacteria</taxon>
        <taxon>Burkholderiales</taxon>
        <taxon>Oxalobacteraceae</taxon>
        <taxon>Telluria group</taxon>
        <taxon>Pseudoduganella</taxon>
    </lineage>
</organism>
<name>A0ABW9SQ29_9BURK</name>
<dbReference type="Pfam" id="PF06527">
    <property type="entry name" value="TniQ"/>
    <property type="match status" value="1"/>
</dbReference>
<evidence type="ECO:0000259" key="1">
    <source>
        <dbReference type="Pfam" id="PF06527"/>
    </source>
</evidence>
<comment type="caution">
    <text evidence="2">The sequence shown here is derived from an EMBL/GenBank/DDBJ whole genome shotgun (WGS) entry which is preliminary data.</text>
</comment>
<sequence length="522" mass="59100">MKSTSPELLLFSPSILPEEFVVGYVFRKSYSEARNFNQAKIIFGKGRKPGWLFPSNLKAVSNASRVAAMAISTEDLLKNHTLLPALTAFLPEERKQQLIAHHLGKPAIGMWSVAGLHGASRSRRGICTSCLKEQYMDNGFGIWQRLFFMPSVFACPWHKRPLETFCAACESVSSPAWFWKPSLECLCGRSLCTIADLDDRALEVSVENASILSRVLRDGLPAEVNIATFSQVLGRRFLRGAAEVESALKDAVGESSLKLYGFQKHTYRRLTQECSLGSLAANPVQNLLVIQKILGGLDNLKLDIGRLQSLDTSSENKTIKGKRIRGRENYLNSISGWSASQLENTTENYRKRVISKLKLFPGATGSELHRMGLWDEVRHLRAVDPVWSQQHIGQSQSYKNFLDYMSPERIRGLVISIHTMYLRLISREPEKRISRSYLLEDTAFRNNMRYVNQIPEIAVILDASVDDDERYFARKAAAIALRVEKARPHTKYSNPKWYTEAAKRTTTAARFKEAYKWLNEAE</sequence>
<feature type="domain" description="TniQ" evidence="1">
    <location>
        <begin position="11"/>
        <end position="162"/>
    </location>
</feature>
<evidence type="ECO:0000313" key="3">
    <source>
        <dbReference type="Proteomes" id="UP000735592"/>
    </source>
</evidence>
<evidence type="ECO:0000313" key="2">
    <source>
        <dbReference type="EMBL" id="MTW34263.1"/>
    </source>
</evidence>
<dbReference type="Proteomes" id="UP000735592">
    <property type="component" value="Unassembled WGS sequence"/>
</dbReference>
<reference evidence="2 3" key="1">
    <citation type="submission" date="2019-11" db="EMBL/GenBank/DDBJ databases">
        <title>Type strains purchased from KCTC, JCM and DSMZ.</title>
        <authorList>
            <person name="Lu H."/>
        </authorList>
    </citation>
    <scope>NUCLEOTIDE SEQUENCE [LARGE SCALE GENOMIC DNA]</scope>
    <source>
        <strain evidence="2 3">DSM 103461</strain>
    </source>
</reference>